<gene>
    <name evidence="2" type="ordered locus">DSY3363</name>
</gene>
<protein>
    <recommendedName>
        <fullName evidence="4">DUF445 domain-containing protein</fullName>
    </recommendedName>
</protein>
<dbReference type="Pfam" id="PF04286">
    <property type="entry name" value="DUF445"/>
    <property type="match status" value="1"/>
</dbReference>
<reference evidence="2 3" key="1">
    <citation type="journal article" date="2006" name="J. Bacteriol.">
        <title>Complete genome sequence of the dehalorespiring bacterium Desulfitobacterium hafniense Y51 and comparison with Dehalococcoides ethenogenes 195.</title>
        <authorList>
            <person name="Nonaka H."/>
            <person name="Keresztes G."/>
            <person name="Shinoda Y."/>
            <person name="Ikenaga Y."/>
            <person name="Abe M."/>
            <person name="Naito K."/>
            <person name="Inatomi K."/>
            <person name="Furukawa K."/>
            <person name="Inui M."/>
            <person name="Yukawa H."/>
        </authorList>
    </citation>
    <scope>NUCLEOTIDE SEQUENCE [LARGE SCALE GENOMIC DNA]</scope>
    <source>
        <strain evidence="2 3">Y51</strain>
    </source>
</reference>
<name>Q24S40_DESHY</name>
<sequence>MKLALPGGKFAYDTKLRMTLNIDKVKKMINNDQFPIPKEKRAHGGTYRKANIALGLSALGLAAAYPFQSAFWGGLVTSGCSAALVGGLADWFAVNALFRRPLGVPAGKVFRTEIIPRNRERIFLALRSMVENELLSHEVLKTKVETYDFAAPATAIWKALDRDSLQDILTRCLQQLQENLEDSVQELHQESLALLEQTSIREEQFIPLAEKAFRNLLAGQEGKKAVAALLDNLSHWVQETEIHLWLTRWLEKSIERYISQNSSRKFLAMFLPDPSQLAHSLQKQLADYLLEDQTAADILEWLQKAHLASTMYSKLAETLTADLIQKLHTPESALALKKQLWRSLDEGVLSLNESPEKRHGFNQHVQSLLLPFLDNKHEKIGEIVHEGLEKYSNEMLVELIESKAGDDLQMIRINGSVVGGIAGMAIYLASQLLV</sequence>
<dbReference type="InterPro" id="IPR007383">
    <property type="entry name" value="DUF445"/>
</dbReference>
<dbReference type="KEGG" id="dsy:DSY3363"/>
<dbReference type="Proteomes" id="UP000001946">
    <property type="component" value="Chromosome"/>
</dbReference>
<dbReference type="eggNOG" id="COG2733">
    <property type="taxonomic scope" value="Bacteria"/>
</dbReference>
<dbReference type="STRING" id="138119.DSY3363"/>
<evidence type="ECO:0008006" key="4">
    <source>
        <dbReference type="Google" id="ProtNLM"/>
    </source>
</evidence>
<dbReference type="AlphaFoldDB" id="Q24S40"/>
<keyword evidence="1" id="KW-0175">Coiled coil</keyword>
<keyword evidence="3" id="KW-1185">Reference proteome</keyword>
<proteinExistence type="predicted"/>
<dbReference type="EMBL" id="AP008230">
    <property type="protein sequence ID" value="BAE85152.1"/>
    <property type="molecule type" value="Genomic_DNA"/>
</dbReference>
<feature type="coiled-coil region" evidence="1">
    <location>
        <begin position="170"/>
        <end position="197"/>
    </location>
</feature>
<dbReference type="GO" id="GO:0005886">
    <property type="term" value="C:plasma membrane"/>
    <property type="evidence" value="ECO:0007669"/>
    <property type="project" value="TreeGrafter"/>
</dbReference>
<evidence type="ECO:0000313" key="2">
    <source>
        <dbReference type="EMBL" id="BAE85152.1"/>
    </source>
</evidence>
<accession>Q24S40</accession>
<dbReference type="PANTHER" id="PTHR38442:SF1">
    <property type="entry name" value="INNER MEMBRANE PROTEIN"/>
    <property type="match status" value="1"/>
</dbReference>
<evidence type="ECO:0000313" key="3">
    <source>
        <dbReference type="Proteomes" id="UP000001946"/>
    </source>
</evidence>
<evidence type="ECO:0000256" key="1">
    <source>
        <dbReference type="SAM" id="Coils"/>
    </source>
</evidence>
<dbReference type="HOGENOM" id="CLU_036718_2_0_9"/>
<organism evidence="2 3">
    <name type="scientific">Desulfitobacterium hafniense (strain Y51)</name>
    <dbReference type="NCBI Taxonomy" id="138119"/>
    <lineage>
        <taxon>Bacteria</taxon>
        <taxon>Bacillati</taxon>
        <taxon>Bacillota</taxon>
        <taxon>Clostridia</taxon>
        <taxon>Eubacteriales</taxon>
        <taxon>Desulfitobacteriaceae</taxon>
        <taxon>Desulfitobacterium</taxon>
    </lineage>
</organism>
<dbReference type="PANTHER" id="PTHR38442">
    <property type="entry name" value="INNER MEMBRANE PROTEIN-RELATED"/>
    <property type="match status" value="1"/>
</dbReference>